<dbReference type="SUPFAM" id="SSF52540">
    <property type="entry name" value="P-loop containing nucleoside triphosphate hydrolases"/>
    <property type="match status" value="1"/>
</dbReference>
<dbReference type="InterPro" id="IPR027417">
    <property type="entry name" value="P-loop_NTPase"/>
</dbReference>
<dbReference type="Proteomes" id="UP001597118">
    <property type="component" value="Unassembled WGS sequence"/>
</dbReference>
<sequence>MDEQPETKNNKLIKIAVVGPESSGKSTITEGLAKHFGSLWVPEYARFYCENLEGECTFQDEENMFFGQIALEEAISSVVTNNLLFCDTVFLTVKVWSEHQFGKAPQPVIQEIPKRTYDFFLLLKNDLPWQDDPLRNFKGMGDYFFNVWKNELESINANYAEVGGLEDRLSNAINTVELFLNK</sequence>
<reference evidence="3" key="1">
    <citation type="journal article" date="2019" name="Int. J. Syst. Evol. Microbiol.">
        <title>The Global Catalogue of Microorganisms (GCM) 10K type strain sequencing project: providing services to taxonomists for standard genome sequencing and annotation.</title>
        <authorList>
            <consortium name="The Broad Institute Genomics Platform"/>
            <consortium name="The Broad Institute Genome Sequencing Center for Infectious Disease"/>
            <person name="Wu L."/>
            <person name="Ma J."/>
        </authorList>
    </citation>
    <scope>NUCLEOTIDE SEQUENCE [LARGE SCALE GENOMIC DNA]</scope>
    <source>
        <strain evidence="3">CCUG 53762</strain>
    </source>
</reference>
<accession>A0ABW4IEJ0</accession>
<keyword evidence="3" id="KW-1185">Reference proteome</keyword>
<dbReference type="InterPro" id="IPR038727">
    <property type="entry name" value="NadR/Ttd14_AAA_dom"/>
</dbReference>
<dbReference type="EMBL" id="JBHUDG010000043">
    <property type="protein sequence ID" value="MFD1631186.1"/>
    <property type="molecule type" value="Genomic_DNA"/>
</dbReference>
<evidence type="ECO:0000313" key="2">
    <source>
        <dbReference type="EMBL" id="MFD1631186.1"/>
    </source>
</evidence>
<dbReference type="Gene3D" id="3.40.50.300">
    <property type="entry name" value="P-loop containing nucleotide triphosphate hydrolases"/>
    <property type="match status" value="1"/>
</dbReference>
<organism evidence="2 3">
    <name type="scientific">Pseudopedobacter beijingensis</name>
    <dbReference type="NCBI Taxonomy" id="1207056"/>
    <lineage>
        <taxon>Bacteria</taxon>
        <taxon>Pseudomonadati</taxon>
        <taxon>Bacteroidota</taxon>
        <taxon>Sphingobacteriia</taxon>
        <taxon>Sphingobacteriales</taxon>
        <taxon>Sphingobacteriaceae</taxon>
        <taxon>Pseudopedobacter</taxon>
    </lineage>
</organism>
<proteinExistence type="predicted"/>
<protein>
    <submittedName>
        <fullName evidence="2">AAA family ATPase</fullName>
    </submittedName>
</protein>
<dbReference type="PANTHER" id="PTHR37512">
    <property type="entry name" value="TRIFUNCTIONAL NAD BIOSYNTHESIS/REGULATOR PROTEIN NADR"/>
    <property type="match status" value="1"/>
</dbReference>
<dbReference type="InterPro" id="IPR052735">
    <property type="entry name" value="NAD_biosynth-regulator"/>
</dbReference>
<gene>
    <name evidence="2" type="ORF">ACFSAH_15020</name>
</gene>
<dbReference type="Pfam" id="PF13521">
    <property type="entry name" value="AAA_28"/>
    <property type="match status" value="1"/>
</dbReference>
<dbReference type="RefSeq" id="WP_379663555.1">
    <property type="nucleotide sequence ID" value="NZ_JBHUDG010000043.1"/>
</dbReference>
<name>A0ABW4IEJ0_9SPHI</name>
<comment type="caution">
    <text evidence="2">The sequence shown here is derived from an EMBL/GenBank/DDBJ whole genome shotgun (WGS) entry which is preliminary data.</text>
</comment>
<evidence type="ECO:0000259" key="1">
    <source>
        <dbReference type="Pfam" id="PF13521"/>
    </source>
</evidence>
<evidence type="ECO:0000313" key="3">
    <source>
        <dbReference type="Proteomes" id="UP001597118"/>
    </source>
</evidence>
<dbReference type="PANTHER" id="PTHR37512:SF1">
    <property type="entry name" value="NADR_TTD14 AAA DOMAIN-CONTAINING PROTEIN"/>
    <property type="match status" value="1"/>
</dbReference>
<feature type="domain" description="NadR/Ttd14 AAA" evidence="1">
    <location>
        <begin position="14"/>
        <end position="168"/>
    </location>
</feature>